<dbReference type="SUPFAM" id="SSF46785">
    <property type="entry name" value="Winged helix' DNA-binding domain"/>
    <property type="match status" value="1"/>
</dbReference>
<dbReference type="PRINTS" id="PR00598">
    <property type="entry name" value="HTHMARR"/>
</dbReference>
<evidence type="ECO:0000259" key="1">
    <source>
        <dbReference type="PROSITE" id="PS50995"/>
    </source>
</evidence>
<name>A0A5P9QF93_9MICO</name>
<sequence length="172" mass="18300">MTPTEAPHALEPGPDLSYRSEPLAVLLDVFARWSSGGFIEALTRSTGHDLDPTSVVALTQVARAGAMRPSALADHLFVGASNVSKISGRLSALGLLEKVPDPDDARATLLRLTDDGRALMAALTRAGDDMMGALLAGWTADDRATFTTLLRRFETAVVEHADRIDTPRPHGS</sequence>
<feature type="domain" description="HTH marR-type" evidence="1">
    <location>
        <begin position="20"/>
        <end position="155"/>
    </location>
</feature>
<dbReference type="Pfam" id="PF12802">
    <property type="entry name" value="MarR_2"/>
    <property type="match status" value="1"/>
</dbReference>
<dbReference type="InterPro" id="IPR036388">
    <property type="entry name" value="WH-like_DNA-bd_sf"/>
</dbReference>
<accession>A0A5P9QF93</accession>
<dbReference type="SMART" id="SM00347">
    <property type="entry name" value="HTH_MARR"/>
    <property type="match status" value="1"/>
</dbReference>
<dbReference type="GO" id="GO:0006950">
    <property type="term" value="P:response to stress"/>
    <property type="evidence" value="ECO:0007669"/>
    <property type="project" value="TreeGrafter"/>
</dbReference>
<reference evidence="2 3" key="1">
    <citation type="submission" date="2019-10" db="EMBL/GenBank/DDBJ databases">
        <title>Genome sequence of Luteimicrobium xylanilyticum HY-24.</title>
        <authorList>
            <person name="Kim D.Y."/>
            <person name="Park H.-Y."/>
        </authorList>
    </citation>
    <scope>NUCLEOTIDE SEQUENCE [LARGE SCALE GENOMIC DNA]</scope>
    <source>
        <strain evidence="2 3">HY-24</strain>
    </source>
</reference>
<protein>
    <recommendedName>
        <fullName evidence="1">HTH marR-type domain-containing protein</fullName>
    </recommendedName>
</protein>
<dbReference type="InterPro" id="IPR039422">
    <property type="entry name" value="MarR/SlyA-like"/>
</dbReference>
<gene>
    <name evidence="2" type="ORF">KDY119_03704</name>
</gene>
<keyword evidence="3" id="KW-1185">Reference proteome</keyword>
<proteinExistence type="predicted"/>
<dbReference type="PANTHER" id="PTHR33164">
    <property type="entry name" value="TRANSCRIPTIONAL REGULATOR, MARR FAMILY"/>
    <property type="match status" value="1"/>
</dbReference>
<dbReference type="InterPro" id="IPR036390">
    <property type="entry name" value="WH_DNA-bd_sf"/>
</dbReference>
<dbReference type="AlphaFoldDB" id="A0A5P9QF93"/>
<evidence type="ECO:0000313" key="2">
    <source>
        <dbReference type="EMBL" id="QFV00169.1"/>
    </source>
</evidence>
<dbReference type="RefSeq" id="WP_051137011.1">
    <property type="nucleotide sequence ID" value="NZ_BAABIH010000009.1"/>
</dbReference>
<dbReference type="Proteomes" id="UP000326702">
    <property type="component" value="Chromosome"/>
</dbReference>
<dbReference type="Gene3D" id="1.10.10.10">
    <property type="entry name" value="Winged helix-like DNA-binding domain superfamily/Winged helix DNA-binding domain"/>
    <property type="match status" value="1"/>
</dbReference>
<evidence type="ECO:0000313" key="3">
    <source>
        <dbReference type="Proteomes" id="UP000326702"/>
    </source>
</evidence>
<organism evidence="2 3">
    <name type="scientific">Luteimicrobium xylanilyticum</name>
    <dbReference type="NCBI Taxonomy" id="1133546"/>
    <lineage>
        <taxon>Bacteria</taxon>
        <taxon>Bacillati</taxon>
        <taxon>Actinomycetota</taxon>
        <taxon>Actinomycetes</taxon>
        <taxon>Micrococcales</taxon>
        <taxon>Luteimicrobium</taxon>
    </lineage>
</organism>
<dbReference type="EMBL" id="CP045529">
    <property type="protein sequence ID" value="QFV00169.1"/>
    <property type="molecule type" value="Genomic_DNA"/>
</dbReference>
<dbReference type="GO" id="GO:0003700">
    <property type="term" value="F:DNA-binding transcription factor activity"/>
    <property type="evidence" value="ECO:0007669"/>
    <property type="project" value="InterPro"/>
</dbReference>
<dbReference type="InterPro" id="IPR000835">
    <property type="entry name" value="HTH_MarR-typ"/>
</dbReference>
<dbReference type="KEGG" id="lxl:KDY119_03704"/>
<dbReference type="PANTHER" id="PTHR33164:SF43">
    <property type="entry name" value="HTH-TYPE TRANSCRIPTIONAL REPRESSOR YETL"/>
    <property type="match status" value="1"/>
</dbReference>
<dbReference type="PROSITE" id="PS50995">
    <property type="entry name" value="HTH_MARR_2"/>
    <property type="match status" value="1"/>
</dbReference>